<gene>
    <name evidence="2" type="ORF">NCTC12000_02639</name>
</gene>
<evidence type="ECO:0000313" key="2">
    <source>
        <dbReference type="EMBL" id="STX80623.1"/>
    </source>
</evidence>
<protein>
    <submittedName>
        <fullName evidence="2">Nucleotidyltransferase</fullName>
    </submittedName>
</protein>
<dbReference type="RefSeq" id="WP_027219304.1">
    <property type="nucleotide sequence ID" value="NZ_CAXYJC010000002.1"/>
</dbReference>
<dbReference type="InterPro" id="IPR049180">
    <property type="entry name" value="MdcG_C"/>
</dbReference>
<dbReference type="EMBL" id="UGOL01000001">
    <property type="protein sequence ID" value="STX80623.1"/>
    <property type="molecule type" value="Genomic_DNA"/>
</dbReference>
<dbReference type="AlphaFoldDB" id="A0A378K8U8"/>
<proteinExistence type="predicted"/>
<evidence type="ECO:0000313" key="3">
    <source>
        <dbReference type="Proteomes" id="UP000254631"/>
    </source>
</evidence>
<dbReference type="GO" id="GO:0016779">
    <property type="term" value="F:nucleotidyltransferase activity"/>
    <property type="evidence" value="ECO:0007669"/>
    <property type="project" value="InterPro"/>
</dbReference>
<accession>A0A378K8U8</accession>
<dbReference type="SUPFAM" id="SSF81301">
    <property type="entry name" value="Nucleotidyltransferase"/>
    <property type="match status" value="1"/>
</dbReference>
<dbReference type="Proteomes" id="UP000254631">
    <property type="component" value="Unassembled WGS sequence"/>
</dbReference>
<name>A0A378K8U8_LEGPN</name>
<reference evidence="2 3" key="1">
    <citation type="submission" date="2018-06" db="EMBL/GenBank/DDBJ databases">
        <authorList>
            <consortium name="Pathogen Informatics"/>
            <person name="Doyle S."/>
        </authorList>
    </citation>
    <scope>NUCLEOTIDE SEQUENCE [LARGE SCALE GENOMIC DNA]</scope>
    <source>
        <strain evidence="2 3">NCTC12000</strain>
    </source>
</reference>
<dbReference type="NCBIfam" id="TIGR03135">
    <property type="entry name" value="malonate_mdcG"/>
    <property type="match status" value="1"/>
</dbReference>
<sequence>MNYPRHTLCYLDKNTTTAILPAPEQLDILQYWLKCEYPLIVTRQPEDVPCGQIQLAIPYFIPTQSQKLRASYIVDDSWVIDTKALPSLQEIFPYLELDTSTKIQVYGSYCWQHLTREQYIQSSSDLDVLISYENQSLLTLSELQKHLQKTLKIDCIDGEIRFPALGDCSWTELLQIHSSDSILFKAAKKIFLVKRESLYANFPALLA</sequence>
<evidence type="ECO:0000259" key="1">
    <source>
        <dbReference type="Pfam" id="PF10620"/>
    </source>
</evidence>
<organism evidence="2 3">
    <name type="scientific">Legionella pneumophila</name>
    <dbReference type="NCBI Taxonomy" id="446"/>
    <lineage>
        <taxon>Bacteria</taxon>
        <taxon>Pseudomonadati</taxon>
        <taxon>Pseudomonadota</taxon>
        <taxon>Gammaproteobacteria</taxon>
        <taxon>Legionellales</taxon>
        <taxon>Legionellaceae</taxon>
        <taxon>Legionella</taxon>
    </lineage>
</organism>
<feature type="domain" description="Phosphoribosyl-dephospho-CoA transferase MdcG C-terminal" evidence="1">
    <location>
        <begin position="83"/>
        <end position="195"/>
    </location>
</feature>
<dbReference type="InterPro" id="IPR043519">
    <property type="entry name" value="NT_sf"/>
</dbReference>
<dbReference type="Pfam" id="PF10620">
    <property type="entry name" value="MdcG"/>
    <property type="match status" value="1"/>
</dbReference>
<dbReference type="InterPro" id="IPR017557">
    <property type="entry name" value="Holo-ACP_synthase"/>
</dbReference>
<keyword evidence="2" id="KW-0808">Transferase</keyword>